<keyword evidence="4" id="KW-0678">Repressor</keyword>
<keyword evidence="11" id="KW-0804">Transcription</keyword>
<dbReference type="SUPFAM" id="SSF46785">
    <property type="entry name" value="Winged helix' DNA-binding domain"/>
    <property type="match status" value="1"/>
</dbReference>
<dbReference type="Gene3D" id="2.60.120.10">
    <property type="entry name" value="Jelly Rolls"/>
    <property type="match status" value="1"/>
</dbReference>
<dbReference type="InterPro" id="IPR018490">
    <property type="entry name" value="cNMP-bd_dom_sf"/>
</dbReference>
<dbReference type="InterPro" id="IPR050397">
    <property type="entry name" value="Env_Response_Regulators"/>
</dbReference>
<evidence type="ECO:0000256" key="7">
    <source>
        <dbReference type="ARBA" id="ARBA00023015"/>
    </source>
</evidence>
<evidence type="ECO:0000259" key="13">
    <source>
        <dbReference type="PROSITE" id="PS51063"/>
    </source>
</evidence>
<dbReference type="InterPro" id="IPR014710">
    <property type="entry name" value="RmlC-like_jellyroll"/>
</dbReference>
<evidence type="ECO:0000256" key="2">
    <source>
        <dbReference type="ARBA" id="ARBA00011738"/>
    </source>
</evidence>
<comment type="caution">
    <text evidence="14">The sequence shown here is derived from an EMBL/GenBank/DDBJ whole genome shotgun (WGS) entry which is preliminary data.</text>
</comment>
<dbReference type="Gene3D" id="1.10.10.10">
    <property type="entry name" value="Winged helix-like DNA-binding domain superfamily/Winged helix DNA-binding domain"/>
    <property type="match status" value="1"/>
</dbReference>
<evidence type="ECO:0000313" key="15">
    <source>
        <dbReference type="Proteomes" id="UP001620460"/>
    </source>
</evidence>
<dbReference type="InterPro" id="IPR012318">
    <property type="entry name" value="HTH_CRP"/>
</dbReference>
<evidence type="ECO:0000256" key="4">
    <source>
        <dbReference type="ARBA" id="ARBA00022491"/>
    </source>
</evidence>
<dbReference type="InterPro" id="IPR036388">
    <property type="entry name" value="WH-like_DNA-bd_sf"/>
</dbReference>
<protein>
    <recommendedName>
        <fullName evidence="3">CRP-like protein Clp</fullName>
    </recommendedName>
    <alternativeName>
        <fullName evidence="12">Catabolite activation-like protein</fullName>
    </alternativeName>
</protein>
<dbReference type="SMART" id="SM00419">
    <property type="entry name" value="HTH_CRP"/>
    <property type="match status" value="1"/>
</dbReference>
<keyword evidence="15" id="KW-1185">Reference proteome</keyword>
<evidence type="ECO:0000256" key="3">
    <source>
        <dbReference type="ARBA" id="ARBA00020769"/>
    </source>
</evidence>
<evidence type="ECO:0000256" key="12">
    <source>
        <dbReference type="ARBA" id="ARBA00031697"/>
    </source>
</evidence>
<evidence type="ECO:0000256" key="10">
    <source>
        <dbReference type="ARBA" id="ARBA00023159"/>
    </source>
</evidence>
<dbReference type="PANTHER" id="PTHR24567">
    <property type="entry name" value="CRP FAMILY TRANSCRIPTIONAL REGULATORY PROTEIN"/>
    <property type="match status" value="1"/>
</dbReference>
<keyword evidence="10" id="KW-0010">Activator</keyword>
<sequence length="241" mass="27144">MSVTARDFAVLASMTPEPTTRPRLDDVDIDKLRQHMMVIRRKVQAGQYVYRAGQPFHALYLVHAGFLKSCELARDGREQVTGFRMRGDLVGVESIGLGQYSCDLVALEDSELWELPYPPVLLACRELPELQARLTTALAEEIRRDRLWMLSLGTLSAERRVAAFLFDVAQRHATLGFSPRHFILRMGRADMGSFLALKHETVTRALSRLAELGYITVQRREVRVLDTAALARLAGQGEAIH</sequence>
<dbReference type="SUPFAM" id="SSF51206">
    <property type="entry name" value="cAMP-binding domain-like"/>
    <property type="match status" value="1"/>
</dbReference>
<evidence type="ECO:0000256" key="5">
    <source>
        <dbReference type="ARBA" id="ARBA00022533"/>
    </source>
</evidence>
<evidence type="ECO:0000256" key="8">
    <source>
        <dbReference type="ARBA" id="ARBA00023026"/>
    </source>
</evidence>
<comment type="subcellular location">
    <subcellularLocation>
        <location evidence="1">Cytoplasm</location>
    </subcellularLocation>
</comment>
<accession>A0ABW8JZ37</accession>
<comment type="subunit">
    <text evidence="2">Homodimer.</text>
</comment>
<keyword evidence="6" id="KW-0973">c-di-GMP</keyword>
<feature type="domain" description="HTH crp-type" evidence="13">
    <location>
        <begin position="155"/>
        <end position="228"/>
    </location>
</feature>
<evidence type="ECO:0000256" key="6">
    <source>
        <dbReference type="ARBA" id="ARBA00022636"/>
    </source>
</evidence>
<keyword evidence="8" id="KW-0843">Virulence</keyword>
<gene>
    <name evidence="14" type="ORF">ISP17_13805</name>
</gene>
<dbReference type="PANTHER" id="PTHR24567:SF75">
    <property type="entry name" value="FUMARATE AND NITRATE REDUCTION REGULATORY PROTEIN"/>
    <property type="match status" value="1"/>
</dbReference>
<name>A0ABW8JZ37_9GAMM</name>
<organism evidence="14 15">
    <name type="scientific">Dyella ginsengisoli</name>
    <dbReference type="NCBI Taxonomy" id="363848"/>
    <lineage>
        <taxon>Bacteria</taxon>
        <taxon>Pseudomonadati</taxon>
        <taxon>Pseudomonadota</taxon>
        <taxon>Gammaproteobacteria</taxon>
        <taxon>Lysobacterales</taxon>
        <taxon>Rhodanobacteraceae</taxon>
        <taxon>Dyella</taxon>
    </lineage>
</organism>
<proteinExistence type="predicted"/>
<dbReference type="SMART" id="SM00100">
    <property type="entry name" value="cNMP"/>
    <property type="match status" value="1"/>
</dbReference>
<evidence type="ECO:0000256" key="1">
    <source>
        <dbReference type="ARBA" id="ARBA00004496"/>
    </source>
</evidence>
<dbReference type="PRINTS" id="PR00034">
    <property type="entry name" value="HTHCRP"/>
</dbReference>
<evidence type="ECO:0000256" key="9">
    <source>
        <dbReference type="ARBA" id="ARBA00023125"/>
    </source>
</evidence>
<dbReference type="InterPro" id="IPR000595">
    <property type="entry name" value="cNMP-bd_dom"/>
</dbReference>
<dbReference type="CDD" id="cd00038">
    <property type="entry name" value="CAP_ED"/>
    <property type="match status" value="1"/>
</dbReference>
<dbReference type="EMBL" id="JADIKM010000003">
    <property type="protein sequence ID" value="MFK2905032.1"/>
    <property type="molecule type" value="Genomic_DNA"/>
</dbReference>
<evidence type="ECO:0000313" key="14">
    <source>
        <dbReference type="EMBL" id="MFK2905032.1"/>
    </source>
</evidence>
<dbReference type="RefSeq" id="WP_404634095.1">
    <property type="nucleotide sequence ID" value="NZ_JADIKM010000003.1"/>
</dbReference>
<evidence type="ECO:0000256" key="11">
    <source>
        <dbReference type="ARBA" id="ARBA00023163"/>
    </source>
</evidence>
<dbReference type="Proteomes" id="UP001620460">
    <property type="component" value="Unassembled WGS sequence"/>
</dbReference>
<keyword evidence="9" id="KW-0238">DNA-binding</keyword>
<dbReference type="Pfam" id="PF13545">
    <property type="entry name" value="HTH_Crp_2"/>
    <property type="match status" value="1"/>
</dbReference>
<dbReference type="InterPro" id="IPR036390">
    <property type="entry name" value="WH_DNA-bd_sf"/>
</dbReference>
<keyword evidence="7" id="KW-0805">Transcription regulation</keyword>
<dbReference type="PROSITE" id="PS51063">
    <property type="entry name" value="HTH_CRP_2"/>
    <property type="match status" value="1"/>
</dbReference>
<keyword evidence="5" id="KW-0021">Allosteric enzyme</keyword>
<reference evidence="14 15" key="1">
    <citation type="submission" date="2020-10" db="EMBL/GenBank/DDBJ databases">
        <title>Phylogeny of dyella-like bacteria.</title>
        <authorList>
            <person name="Fu J."/>
        </authorList>
    </citation>
    <scope>NUCLEOTIDE SEQUENCE [LARGE SCALE GENOMIC DNA]</scope>
    <source>
        <strain evidence="14 15">Gsoil3046</strain>
    </source>
</reference>
<dbReference type="Pfam" id="PF00027">
    <property type="entry name" value="cNMP_binding"/>
    <property type="match status" value="1"/>
</dbReference>